<dbReference type="Proteomes" id="UP000260823">
    <property type="component" value="Unassembled WGS sequence"/>
</dbReference>
<dbReference type="AlphaFoldDB" id="A0A3E2NSR2"/>
<protein>
    <submittedName>
        <fullName evidence="1">Uncharacterized protein</fullName>
    </submittedName>
</protein>
<dbReference type="EMBL" id="QWDE01000001">
    <property type="protein sequence ID" value="RFZ84062.1"/>
    <property type="molecule type" value="Genomic_DNA"/>
</dbReference>
<proteinExistence type="predicted"/>
<evidence type="ECO:0000313" key="1">
    <source>
        <dbReference type="EMBL" id="RFZ84062.1"/>
    </source>
</evidence>
<comment type="caution">
    <text evidence="1">The sequence shown here is derived from an EMBL/GenBank/DDBJ whole genome shotgun (WGS) entry which is preliminary data.</text>
</comment>
<name>A0A3E2NSR2_9SPHI</name>
<organism evidence="1 2">
    <name type="scientific">Mucilaginibacter terrenus</name>
    <dbReference type="NCBI Taxonomy" id="2482727"/>
    <lineage>
        <taxon>Bacteria</taxon>
        <taxon>Pseudomonadati</taxon>
        <taxon>Bacteroidota</taxon>
        <taxon>Sphingobacteriia</taxon>
        <taxon>Sphingobacteriales</taxon>
        <taxon>Sphingobacteriaceae</taxon>
        <taxon>Mucilaginibacter</taxon>
    </lineage>
</organism>
<accession>A0A3E2NSR2</accession>
<sequence length="94" mass="10434">MENLTLPSSFEQGVVLTREEMRKINGGKLQQYAFWCSQTNASGPGCQPFGLQYGGWECKSDTLDYCQGYYDAECQRDDCCDGVDCNQSTAPHAS</sequence>
<evidence type="ECO:0000313" key="2">
    <source>
        <dbReference type="Proteomes" id="UP000260823"/>
    </source>
</evidence>
<reference evidence="1 2" key="1">
    <citation type="submission" date="2018-08" db="EMBL/GenBank/DDBJ databases">
        <title>Mucilaginibacter terrae sp. nov., isolated from manganese diggings.</title>
        <authorList>
            <person name="Huang Y."/>
            <person name="Zhou Z."/>
        </authorList>
    </citation>
    <scope>NUCLEOTIDE SEQUENCE [LARGE SCALE GENOMIC DNA]</scope>
    <source>
        <strain evidence="1 2">ZH6</strain>
    </source>
</reference>
<gene>
    <name evidence="1" type="ORF">DYU05_00015</name>
</gene>
<keyword evidence="2" id="KW-1185">Reference proteome</keyword>